<dbReference type="EnsemblPlants" id="AET00245">
    <property type="protein sequence ID" value="AET00245"/>
    <property type="gene ID" value="MTR_5g089960"/>
</dbReference>
<accession>A0A0C3XTA6</accession>
<dbReference type="Gene3D" id="3.30.70.270">
    <property type="match status" value="1"/>
</dbReference>
<reference evidence="2 4" key="2">
    <citation type="journal article" date="2014" name="BMC Genomics">
        <title>An improved genome release (version Mt4.0) for the model legume Medicago truncatula.</title>
        <authorList>
            <person name="Tang H."/>
            <person name="Krishnakumar V."/>
            <person name="Bidwell S."/>
            <person name="Rosen B."/>
            <person name="Chan A."/>
            <person name="Zhou S."/>
            <person name="Gentzbittel L."/>
            <person name="Childs K.L."/>
            <person name="Yandell M."/>
            <person name="Gundlach H."/>
            <person name="Mayer K.F."/>
            <person name="Schwartz D.C."/>
            <person name="Town C.D."/>
        </authorList>
    </citation>
    <scope>GENOME REANNOTATION</scope>
    <source>
        <strain evidence="3 4">cv. Jemalong A17</strain>
    </source>
</reference>
<reference evidence="3" key="3">
    <citation type="submission" date="2015-04" db="UniProtKB">
        <authorList>
            <consortium name="EnsemblPlants"/>
        </authorList>
    </citation>
    <scope>IDENTIFICATION</scope>
    <source>
        <strain evidence="3">cv. Jemalong A17</strain>
    </source>
</reference>
<dbReference type="PaxDb" id="3880-AET00245"/>
<protein>
    <submittedName>
        <fullName evidence="2">Transmembrane protein, putative</fullName>
    </submittedName>
</protein>
<dbReference type="InterPro" id="IPR043502">
    <property type="entry name" value="DNA/RNA_pol_sf"/>
</dbReference>
<sequence>MWLWPTATYTKGFRGFLDLTSYYGYFVHGYGKITRLVNQLLGDGVVWNKEMQAAFENSFAVNYCGMSWFGNHFPPGFDHYKDLDNGHHGCGIPAWGIVVIVASSLFMLLLMICLLGAAFPNLFKCCKPAPPPRTEAAAANAAPEDGLRYDA</sequence>
<dbReference type="Proteomes" id="UP000002051">
    <property type="component" value="Chromosome 5"/>
</dbReference>
<accession>G7KCX0</accession>
<dbReference type="EMBL" id="CM001221">
    <property type="protein sequence ID" value="AET00245.2"/>
    <property type="molecule type" value="Genomic_DNA"/>
</dbReference>
<dbReference type="SUPFAM" id="SSF56672">
    <property type="entry name" value="DNA/RNA polymerases"/>
    <property type="match status" value="1"/>
</dbReference>
<keyword evidence="1 2" id="KW-0812">Transmembrane</keyword>
<keyword evidence="1" id="KW-0472">Membrane</keyword>
<evidence type="ECO:0000313" key="2">
    <source>
        <dbReference type="EMBL" id="AET00245.2"/>
    </source>
</evidence>
<dbReference type="InterPro" id="IPR043128">
    <property type="entry name" value="Rev_trsase/Diguanyl_cyclase"/>
</dbReference>
<organism evidence="2 4">
    <name type="scientific">Medicago truncatula</name>
    <name type="common">Barrel medic</name>
    <name type="synonym">Medicago tribuloides</name>
    <dbReference type="NCBI Taxonomy" id="3880"/>
    <lineage>
        <taxon>Eukaryota</taxon>
        <taxon>Viridiplantae</taxon>
        <taxon>Streptophyta</taxon>
        <taxon>Embryophyta</taxon>
        <taxon>Tracheophyta</taxon>
        <taxon>Spermatophyta</taxon>
        <taxon>Magnoliopsida</taxon>
        <taxon>eudicotyledons</taxon>
        <taxon>Gunneridae</taxon>
        <taxon>Pentapetalae</taxon>
        <taxon>rosids</taxon>
        <taxon>fabids</taxon>
        <taxon>Fabales</taxon>
        <taxon>Fabaceae</taxon>
        <taxon>Papilionoideae</taxon>
        <taxon>50 kb inversion clade</taxon>
        <taxon>NPAAA clade</taxon>
        <taxon>Hologalegina</taxon>
        <taxon>IRL clade</taxon>
        <taxon>Trifolieae</taxon>
        <taxon>Medicago</taxon>
    </lineage>
</organism>
<dbReference type="AlphaFoldDB" id="G7KCX0"/>
<evidence type="ECO:0000313" key="4">
    <source>
        <dbReference type="Proteomes" id="UP000002051"/>
    </source>
</evidence>
<evidence type="ECO:0000256" key="1">
    <source>
        <dbReference type="SAM" id="Phobius"/>
    </source>
</evidence>
<keyword evidence="1" id="KW-1133">Transmembrane helix</keyword>
<keyword evidence="4" id="KW-1185">Reference proteome</keyword>
<feature type="transmembrane region" description="Helical" evidence="1">
    <location>
        <begin position="92"/>
        <end position="119"/>
    </location>
</feature>
<dbReference type="HOGENOM" id="CLU_1734210_0_0_1"/>
<reference evidence="2 4" key="1">
    <citation type="journal article" date="2011" name="Nature">
        <title>The Medicago genome provides insight into the evolution of rhizobial symbioses.</title>
        <authorList>
            <person name="Young N.D."/>
            <person name="Debelle F."/>
            <person name="Oldroyd G.E."/>
            <person name="Geurts R."/>
            <person name="Cannon S.B."/>
            <person name="Udvardi M.K."/>
            <person name="Benedito V.A."/>
            <person name="Mayer K.F."/>
            <person name="Gouzy J."/>
            <person name="Schoof H."/>
            <person name="Van de Peer Y."/>
            <person name="Proost S."/>
            <person name="Cook D.R."/>
            <person name="Meyers B.C."/>
            <person name="Spannagl M."/>
            <person name="Cheung F."/>
            <person name="De Mita S."/>
            <person name="Krishnakumar V."/>
            <person name="Gundlach H."/>
            <person name="Zhou S."/>
            <person name="Mudge J."/>
            <person name="Bharti A.K."/>
            <person name="Murray J.D."/>
            <person name="Naoumkina M.A."/>
            <person name="Rosen B."/>
            <person name="Silverstein K.A."/>
            <person name="Tang H."/>
            <person name="Rombauts S."/>
            <person name="Zhao P.X."/>
            <person name="Zhou P."/>
            <person name="Barbe V."/>
            <person name="Bardou P."/>
            <person name="Bechner M."/>
            <person name="Bellec A."/>
            <person name="Berger A."/>
            <person name="Berges H."/>
            <person name="Bidwell S."/>
            <person name="Bisseling T."/>
            <person name="Choisne N."/>
            <person name="Couloux A."/>
            <person name="Denny R."/>
            <person name="Deshpande S."/>
            <person name="Dai X."/>
            <person name="Doyle J.J."/>
            <person name="Dudez A.M."/>
            <person name="Farmer A.D."/>
            <person name="Fouteau S."/>
            <person name="Franken C."/>
            <person name="Gibelin C."/>
            <person name="Gish J."/>
            <person name="Goldstein S."/>
            <person name="Gonzalez A.J."/>
            <person name="Green P.J."/>
            <person name="Hallab A."/>
            <person name="Hartog M."/>
            <person name="Hua A."/>
            <person name="Humphray S.J."/>
            <person name="Jeong D.H."/>
            <person name="Jing Y."/>
            <person name="Jocker A."/>
            <person name="Kenton S.M."/>
            <person name="Kim D.J."/>
            <person name="Klee K."/>
            <person name="Lai H."/>
            <person name="Lang C."/>
            <person name="Lin S."/>
            <person name="Macmil S.L."/>
            <person name="Magdelenat G."/>
            <person name="Matthews L."/>
            <person name="McCorrison J."/>
            <person name="Monaghan E.L."/>
            <person name="Mun J.H."/>
            <person name="Najar F.Z."/>
            <person name="Nicholson C."/>
            <person name="Noirot C."/>
            <person name="O'Bleness M."/>
            <person name="Paule C.R."/>
            <person name="Poulain J."/>
            <person name="Prion F."/>
            <person name="Qin B."/>
            <person name="Qu C."/>
            <person name="Retzel E.F."/>
            <person name="Riddle C."/>
            <person name="Sallet E."/>
            <person name="Samain S."/>
            <person name="Samson N."/>
            <person name="Sanders I."/>
            <person name="Saurat O."/>
            <person name="Scarpelli C."/>
            <person name="Schiex T."/>
            <person name="Segurens B."/>
            <person name="Severin A.J."/>
            <person name="Sherrier D.J."/>
            <person name="Shi R."/>
            <person name="Sims S."/>
            <person name="Singer S.R."/>
            <person name="Sinharoy S."/>
            <person name="Sterck L."/>
            <person name="Viollet A."/>
            <person name="Wang B.B."/>
            <person name="Wang K."/>
            <person name="Wang M."/>
            <person name="Wang X."/>
            <person name="Warfsmann J."/>
            <person name="Weissenbach J."/>
            <person name="White D.D."/>
            <person name="White J.D."/>
            <person name="Wiley G.B."/>
            <person name="Wincker P."/>
            <person name="Xing Y."/>
            <person name="Yang L."/>
            <person name="Yao Z."/>
            <person name="Ying F."/>
            <person name="Zhai J."/>
            <person name="Zhou L."/>
            <person name="Zuber A."/>
            <person name="Denarie J."/>
            <person name="Dixon R.A."/>
            <person name="May G.D."/>
            <person name="Schwartz D.C."/>
            <person name="Rogers J."/>
            <person name="Quetier F."/>
            <person name="Town C.D."/>
            <person name="Roe B.A."/>
        </authorList>
    </citation>
    <scope>NUCLEOTIDE SEQUENCE [LARGE SCALE GENOMIC DNA]</scope>
    <source>
        <strain evidence="2">A17</strain>
        <strain evidence="3 4">cv. Jemalong A17</strain>
    </source>
</reference>
<gene>
    <name evidence="2" type="ordered locus">MTR_5g089960</name>
</gene>
<proteinExistence type="predicted"/>
<evidence type="ECO:0000313" key="3">
    <source>
        <dbReference type="EnsemblPlants" id="AET00245"/>
    </source>
</evidence>
<name>G7KCX0_MEDTR</name>